<evidence type="ECO:0008006" key="3">
    <source>
        <dbReference type="Google" id="ProtNLM"/>
    </source>
</evidence>
<dbReference type="GO" id="GO:0019171">
    <property type="term" value="F:(3R)-hydroxyacyl-[acyl-carrier-protein] dehydratase activity"/>
    <property type="evidence" value="ECO:0007669"/>
    <property type="project" value="TreeGrafter"/>
</dbReference>
<dbReference type="PANTHER" id="PTHR28152">
    <property type="entry name" value="HYDROXYACYL-THIOESTER DEHYDRATASE TYPE 2, MITOCHONDRIAL"/>
    <property type="match status" value="1"/>
</dbReference>
<dbReference type="GO" id="GO:0005739">
    <property type="term" value="C:mitochondrion"/>
    <property type="evidence" value="ECO:0007669"/>
    <property type="project" value="TreeGrafter"/>
</dbReference>
<dbReference type="InterPro" id="IPR029069">
    <property type="entry name" value="HotDog_dom_sf"/>
</dbReference>
<dbReference type="AlphaFoldDB" id="A0A642V4J7"/>
<dbReference type="EMBL" id="SWFS01000234">
    <property type="protein sequence ID" value="KAA8913212.1"/>
    <property type="molecule type" value="Genomic_DNA"/>
</dbReference>
<proteinExistence type="predicted"/>
<evidence type="ECO:0000313" key="1">
    <source>
        <dbReference type="EMBL" id="KAA8913212.1"/>
    </source>
</evidence>
<organism evidence="1 2">
    <name type="scientific">Trichomonascus ciferrii</name>
    <dbReference type="NCBI Taxonomy" id="44093"/>
    <lineage>
        <taxon>Eukaryota</taxon>
        <taxon>Fungi</taxon>
        <taxon>Dikarya</taxon>
        <taxon>Ascomycota</taxon>
        <taxon>Saccharomycotina</taxon>
        <taxon>Dipodascomycetes</taxon>
        <taxon>Dipodascales</taxon>
        <taxon>Trichomonascaceae</taxon>
        <taxon>Trichomonascus</taxon>
        <taxon>Trichomonascus ciferrii complex</taxon>
    </lineage>
</organism>
<protein>
    <recommendedName>
        <fullName evidence="3">MaoC-like domain-containing protein</fullName>
    </recommendedName>
</protein>
<keyword evidence="2" id="KW-1185">Reference proteome</keyword>
<gene>
    <name evidence="1" type="ORF">TRICI_003234</name>
</gene>
<accession>A0A642V4J7</accession>
<dbReference type="Gene3D" id="3.10.129.10">
    <property type="entry name" value="Hotdog Thioesterase"/>
    <property type="match status" value="1"/>
</dbReference>
<dbReference type="OrthoDB" id="3257538at2759"/>
<dbReference type="SUPFAM" id="SSF54637">
    <property type="entry name" value="Thioesterase/thiol ester dehydrase-isomerase"/>
    <property type="match status" value="1"/>
</dbReference>
<name>A0A642V4J7_9ASCO</name>
<dbReference type="InterPro" id="IPR052741">
    <property type="entry name" value="Mitochondrial_HTD2"/>
</dbReference>
<reference evidence="1" key="1">
    <citation type="journal article" date="2019" name="G3 (Bethesda)">
        <title>Genome Assemblies of Two Rare Opportunistic Yeast Pathogens: Diutina rugosa (syn. Candida rugosa) and Trichomonascus ciferrii (syn. Candida ciferrii).</title>
        <authorList>
            <person name="Mixao V."/>
            <person name="Saus E."/>
            <person name="Hansen A.P."/>
            <person name="Lass-Florl C."/>
            <person name="Gabaldon T."/>
        </authorList>
    </citation>
    <scope>NUCLEOTIDE SEQUENCE</scope>
    <source>
        <strain evidence="1">CBS 4856</strain>
    </source>
</reference>
<dbReference type="PANTHER" id="PTHR28152:SF1">
    <property type="entry name" value="HYDROXYACYL-THIOESTER DEHYDRATASE TYPE 2, MITOCHONDRIAL"/>
    <property type="match status" value="1"/>
</dbReference>
<dbReference type="VEuPathDB" id="FungiDB:TRICI_003234"/>
<evidence type="ECO:0000313" key="2">
    <source>
        <dbReference type="Proteomes" id="UP000761534"/>
    </source>
</evidence>
<sequence length="323" mass="36481">MLLRRGIGLGVRPLIGRRFYSADLKAKGPWIQTDFMSPTHAEYLDASLEGYLPVGRVSRLIGEEAPPGYHLIYFNPKNGEHTLSGDGYESHQSPGTEYPNRMWVGGSVEFNLESELRLGLPSTATETVSDVKQSQSDPGKLTVTIDRKMKNKEETTHEWSVRELRSLIYFTKQSGDRTNVFDRFLKPRSSDPAHSHTLCPSTLLLFRYSALTFNSHKIHFDREYATQTENLPDVVVHGPLMVTLLLRWMSTSVLGHLENVRIKSFSYKNLLPMFVNNNLTLCSGPVENGVKYVDVWIQDHRGSMSLSGTIELAKVEDHPDTSI</sequence>
<dbReference type="Proteomes" id="UP000761534">
    <property type="component" value="Unassembled WGS sequence"/>
</dbReference>
<comment type="caution">
    <text evidence="1">The sequence shown here is derived from an EMBL/GenBank/DDBJ whole genome shotgun (WGS) entry which is preliminary data.</text>
</comment>